<gene>
    <name evidence="1" type="ORF">BOTCAL_0275g00110</name>
</gene>
<sequence length="90" mass="10462">MIAIANSERVFWPKTFREGCDDTIIEVYTLHRLPADPNRLKNIRDILTLIPINPTHGFPPLYIPRGYNSLFDAHLAVDRTLYIRILDEIT</sequence>
<evidence type="ECO:0000313" key="2">
    <source>
        <dbReference type="Proteomes" id="UP000297299"/>
    </source>
</evidence>
<reference evidence="1 2" key="1">
    <citation type="submission" date="2017-11" db="EMBL/GenBank/DDBJ databases">
        <title>Comparative genomics of Botrytis spp.</title>
        <authorList>
            <person name="Valero-Jimenez C.A."/>
            <person name="Tapia P."/>
            <person name="Veloso J."/>
            <person name="Silva-Moreno E."/>
            <person name="Staats M."/>
            <person name="Valdes J.H."/>
            <person name="Van Kan J.A.L."/>
        </authorList>
    </citation>
    <scope>NUCLEOTIDE SEQUENCE [LARGE SCALE GENOMIC DNA]</scope>
    <source>
        <strain evidence="1 2">MUCL2830</strain>
    </source>
</reference>
<organism evidence="1 2">
    <name type="scientific">Botryotinia calthae</name>
    <dbReference type="NCBI Taxonomy" id="38488"/>
    <lineage>
        <taxon>Eukaryota</taxon>
        <taxon>Fungi</taxon>
        <taxon>Dikarya</taxon>
        <taxon>Ascomycota</taxon>
        <taxon>Pezizomycotina</taxon>
        <taxon>Leotiomycetes</taxon>
        <taxon>Helotiales</taxon>
        <taxon>Sclerotiniaceae</taxon>
        <taxon>Botryotinia</taxon>
    </lineage>
</organism>
<name>A0A4Y8CYB4_9HELO</name>
<keyword evidence="2" id="KW-1185">Reference proteome</keyword>
<dbReference type="AlphaFoldDB" id="A0A4Y8CYB4"/>
<proteinExistence type="predicted"/>
<dbReference type="Proteomes" id="UP000297299">
    <property type="component" value="Unassembled WGS sequence"/>
</dbReference>
<dbReference type="EMBL" id="PHWZ01000274">
    <property type="protein sequence ID" value="TEY50622.1"/>
    <property type="molecule type" value="Genomic_DNA"/>
</dbReference>
<comment type="caution">
    <text evidence="1">The sequence shown here is derived from an EMBL/GenBank/DDBJ whole genome shotgun (WGS) entry which is preliminary data.</text>
</comment>
<accession>A0A4Y8CYB4</accession>
<evidence type="ECO:0000313" key="1">
    <source>
        <dbReference type="EMBL" id="TEY50622.1"/>
    </source>
</evidence>
<protein>
    <submittedName>
        <fullName evidence="1">Uncharacterized protein</fullName>
    </submittedName>
</protein>